<organism evidence="1 2">
    <name type="scientific">Pseudonocardia yuanmonensis</name>
    <dbReference type="NCBI Taxonomy" id="1095914"/>
    <lineage>
        <taxon>Bacteria</taxon>
        <taxon>Bacillati</taxon>
        <taxon>Actinomycetota</taxon>
        <taxon>Actinomycetes</taxon>
        <taxon>Pseudonocardiales</taxon>
        <taxon>Pseudonocardiaceae</taxon>
        <taxon>Pseudonocardia</taxon>
    </lineage>
</organism>
<dbReference type="RefSeq" id="WP_345380316.1">
    <property type="nucleotide sequence ID" value="NZ_BAABIC010000006.1"/>
</dbReference>
<gene>
    <name evidence="1" type="ORF">GCM10023215_22620</name>
</gene>
<evidence type="ECO:0000313" key="2">
    <source>
        <dbReference type="Proteomes" id="UP001500325"/>
    </source>
</evidence>
<dbReference type="EMBL" id="BAABIC010000006">
    <property type="protein sequence ID" value="GAA4686580.1"/>
    <property type="molecule type" value="Genomic_DNA"/>
</dbReference>
<proteinExistence type="predicted"/>
<dbReference type="InterPro" id="IPR014845">
    <property type="entry name" value="GYD/TTHA1554"/>
</dbReference>
<sequence length="110" mass="12101">MAKFVFFFSYSPDAWNRLVMKPQDRTSVVRNALEQHGGRLEALYYMFGGQDGMVIFDAPDSRSAAALSLAVTSSGAFTHHETRELITPAELVEVLEKAGATAQSYVRPGD</sequence>
<accession>A0ABP8WDN1</accession>
<protein>
    <recommendedName>
        <fullName evidence="3">GYD domain-containing protein</fullName>
    </recommendedName>
</protein>
<keyword evidence="2" id="KW-1185">Reference proteome</keyword>
<evidence type="ECO:0008006" key="3">
    <source>
        <dbReference type="Google" id="ProtNLM"/>
    </source>
</evidence>
<name>A0ABP8WDN1_9PSEU</name>
<dbReference type="Proteomes" id="UP001500325">
    <property type="component" value="Unassembled WGS sequence"/>
</dbReference>
<evidence type="ECO:0000313" key="1">
    <source>
        <dbReference type="EMBL" id="GAA4686580.1"/>
    </source>
</evidence>
<comment type="caution">
    <text evidence="1">The sequence shown here is derived from an EMBL/GenBank/DDBJ whole genome shotgun (WGS) entry which is preliminary data.</text>
</comment>
<reference evidence="2" key="1">
    <citation type="journal article" date="2019" name="Int. J. Syst. Evol. Microbiol.">
        <title>The Global Catalogue of Microorganisms (GCM) 10K type strain sequencing project: providing services to taxonomists for standard genome sequencing and annotation.</title>
        <authorList>
            <consortium name="The Broad Institute Genomics Platform"/>
            <consortium name="The Broad Institute Genome Sequencing Center for Infectious Disease"/>
            <person name="Wu L."/>
            <person name="Ma J."/>
        </authorList>
    </citation>
    <scope>NUCLEOTIDE SEQUENCE [LARGE SCALE GENOMIC DNA]</scope>
    <source>
        <strain evidence="2">JCM 18055</strain>
    </source>
</reference>
<dbReference type="Pfam" id="PF08734">
    <property type="entry name" value="GYD"/>
    <property type="match status" value="1"/>
</dbReference>